<reference evidence="2 3" key="1">
    <citation type="submission" date="2019-12" db="EMBL/GenBank/DDBJ databases">
        <title>Comparative genomics gives insights into the taxonomy of the Azoarcus-Aromatoleum group and reveals separate origins of nif in the plant-associated Azoarcus and non-plant-associated Aromatoleum sub-groups.</title>
        <authorList>
            <person name="Lafos M."/>
            <person name="Maluk M."/>
            <person name="Batista M."/>
            <person name="Junghare M."/>
            <person name="Carmona M."/>
            <person name="Faoro H."/>
            <person name="Cruz L.M."/>
            <person name="Battistoni F."/>
            <person name="De Souza E."/>
            <person name="Pedrosa F."/>
            <person name="Chen W.-M."/>
            <person name="Poole P.S."/>
            <person name="Dixon R.A."/>
            <person name="James E.K."/>
        </authorList>
    </citation>
    <scope>NUCLEOTIDE SEQUENCE [LARGE SCALE GENOMIC DNA]</scope>
    <source>
        <strain evidence="2 3">Td21</strain>
    </source>
</reference>
<evidence type="ECO:0000313" key="3">
    <source>
        <dbReference type="Proteomes" id="UP000623795"/>
    </source>
</evidence>
<accession>A0ABX1PUJ7</accession>
<dbReference type="EMBL" id="WTVN01000001">
    <property type="protein sequence ID" value="NMG42285.1"/>
    <property type="molecule type" value="Genomic_DNA"/>
</dbReference>
<dbReference type="PANTHER" id="PTHR39639:SF1">
    <property type="entry name" value="DUF262 DOMAIN-CONTAINING PROTEIN"/>
    <property type="match status" value="1"/>
</dbReference>
<dbReference type="InterPro" id="IPR004919">
    <property type="entry name" value="GmrSD_N"/>
</dbReference>
<protein>
    <submittedName>
        <fullName evidence="2">DUF262 domain-containing protein</fullName>
    </submittedName>
</protein>
<name>A0ABX1PUJ7_9RHOO</name>
<sequence>MKTNKKPWPLGTLSNAKGIRQRIDTNPDFQRPAVWTTAQKQLLIDTILRDYDVPKMYWRKLPGTPDHYDVVDGQQRLRAIWSFVDGDFRLPKDVEPVEGMPTAGCGYENLPDDLRVRFDTYALDIVVLEDTDEDEVREMFLRLQNGTSLKAQEKRNAMPGVMREFVRSLTQHEFFGRVGFANTRFTHDQIAAQMVCLELAGGPVNVKNSDLNRMYEANQKFDVNGATSKAVRRTLGLMAEVFPEKTPELERYNAIALYCVFAELQRVYAIADIKPELRGWFLDFEAKRRTQEALDEDHGDAEWVTYKERISHSTDAQESIRFRMDFMLRHLLELFPALPLKDNQRDFTHVQKLAVFRRDSQTCQVRIKCDGVRVEWDDWHCDHKVAWSKGGATTVENGQVACPACNLAKGAD</sequence>
<comment type="caution">
    <text evidence="2">The sequence shown here is derived from an EMBL/GenBank/DDBJ whole genome shotgun (WGS) entry which is preliminary data.</text>
</comment>
<keyword evidence="3" id="KW-1185">Reference proteome</keyword>
<evidence type="ECO:0000313" key="2">
    <source>
        <dbReference type="EMBL" id="NMG42285.1"/>
    </source>
</evidence>
<gene>
    <name evidence="2" type="ORF">GPA22_00840</name>
</gene>
<dbReference type="Pfam" id="PF01844">
    <property type="entry name" value="HNH"/>
    <property type="match status" value="1"/>
</dbReference>
<dbReference type="Pfam" id="PF03235">
    <property type="entry name" value="GmrSD_N"/>
    <property type="match status" value="1"/>
</dbReference>
<dbReference type="Proteomes" id="UP000623795">
    <property type="component" value="Unassembled WGS sequence"/>
</dbReference>
<dbReference type="SMART" id="SM00507">
    <property type="entry name" value="HNHc"/>
    <property type="match status" value="1"/>
</dbReference>
<dbReference type="Gene3D" id="1.10.30.50">
    <property type="match status" value="1"/>
</dbReference>
<evidence type="ECO:0000259" key="1">
    <source>
        <dbReference type="SMART" id="SM00507"/>
    </source>
</evidence>
<organism evidence="2 3">
    <name type="scientific">Aromatoleum toluvorans</name>
    <dbReference type="NCBI Taxonomy" id="92002"/>
    <lineage>
        <taxon>Bacteria</taxon>
        <taxon>Pseudomonadati</taxon>
        <taxon>Pseudomonadota</taxon>
        <taxon>Betaproteobacteria</taxon>
        <taxon>Rhodocyclales</taxon>
        <taxon>Rhodocyclaceae</taxon>
        <taxon>Aromatoleum</taxon>
    </lineage>
</organism>
<dbReference type="InterPro" id="IPR002711">
    <property type="entry name" value="HNH"/>
</dbReference>
<feature type="domain" description="HNH nuclease" evidence="1">
    <location>
        <begin position="350"/>
        <end position="407"/>
    </location>
</feature>
<dbReference type="PANTHER" id="PTHR39639">
    <property type="entry name" value="CHROMOSOME 16, WHOLE GENOME SHOTGUN SEQUENCE"/>
    <property type="match status" value="1"/>
</dbReference>
<dbReference type="CDD" id="cd00085">
    <property type="entry name" value="HNHc"/>
    <property type="match status" value="1"/>
</dbReference>
<proteinExistence type="predicted"/>
<dbReference type="InterPro" id="IPR003615">
    <property type="entry name" value="HNH_nuc"/>
</dbReference>
<dbReference type="RefSeq" id="WP_169254197.1">
    <property type="nucleotide sequence ID" value="NZ_WTVN01000001.1"/>
</dbReference>